<evidence type="ECO:0000256" key="1">
    <source>
        <dbReference type="SAM" id="MobiDB-lite"/>
    </source>
</evidence>
<gene>
    <name evidence="2" type="ORF">BOLC6T38410H</name>
</gene>
<protein>
    <recommendedName>
        <fullName evidence="3">F-box associated domain-containing protein</fullName>
    </recommendedName>
</protein>
<dbReference type="EMBL" id="LR031880">
    <property type="protein sequence ID" value="VDD62957.1"/>
    <property type="molecule type" value="Genomic_DNA"/>
</dbReference>
<evidence type="ECO:0008006" key="3">
    <source>
        <dbReference type="Google" id="ProtNLM"/>
    </source>
</evidence>
<name>A0A3P6FX51_BRAOL</name>
<feature type="region of interest" description="Disordered" evidence="1">
    <location>
        <begin position="121"/>
        <end position="145"/>
    </location>
</feature>
<dbReference type="AlphaFoldDB" id="A0A3P6FX51"/>
<evidence type="ECO:0000313" key="2">
    <source>
        <dbReference type="EMBL" id="VDD62957.1"/>
    </source>
</evidence>
<proteinExistence type="predicted"/>
<reference evidence="2" key="1">
    <citation type="submission" date="2018-11" db="EMBL/GenBank/DDBJ databases">
        <authorList>
            <consortium name="Genoscope - CEA"/>
            <person name="William W."/>
        </authorList>
    </citation>
    <scope>NUCLEOTIDE SEQUENCE</scope>
</reference>
<accession>A0A3P6FX51</accession>
<sequence>MSDSDSDYGSLFRWNPLLGSYTKISSNLSPYGTTFGIGYHQNQKLITAIDSVNILELKNLHWRKVEALVDWEIEPSSHGVSVMYWVLTGETKRGVGADDPTSPSIHTKSSICNTFCRQQRQQRRSESGNYARAPSDDDDDSDQKSACTRSVVKEWICL</sequence>
<organism evidence="2">
    <name type="scientific">Brassica oleracea</name>
    <name type="common">Wild cabbage</name>
    <dbReference type="NCBI Taxonomy" id="3712"/>
    <lineage>
        <taxon>Eukaryota</taxon>
        <taxon>Viridiplantae</taxon>
        <taxon>Streptophyta</taxon>
        <taxon>Embryophyta</taxon>
        <taxon>Tracheophyta</taxon>
        <taxon>Spermatophyta</taxon>
        <taxon>Magnoliopsida</taxon>
        <taxon>eudicotyledons</taxon>
        <taxon>Gunneridae</taxon>
        <taxon>Pentapetalae</taxon>
        <taxon>rosids</taxon>
        <taxon>malvids</taxon>
        <taxon>Brassicales</taxon>
        <taxon>Brassicaceae</taxon>
        <taxon>Brassiceae</taxon>
        <taxon>Brassica</taxon>
    </lineage>
</organism>